<dbReference type="GO" id="GO:0030623">
    <property type="term" value="F:U5 snRNA binding"/>
    <property type="evidence" value="ECO:0007669"/>
    <property type="project" value="TreeGrafter"/>
</dbReference>
<dbReference type="OrthoDB" id="2613551at2759"/>
<evidence type="ECO:0000313" key="1">
    <source>
        <dbReference type="EMBL" id="KZO91420.1"/>
    </source>
</evidence>
<keyword evidence="2" id="KW-1185">Reference proteome</keyword>
<dbReference type="GO" id="GO:0046540">
    <property type="term" value="C:U4/U6 x U5 tri-snRNP complex"/>
    <property type="evidence" value="ECO:0007669"/>
    <property type="project" value="TreeGrafter"/>
</dbReference>
<gene>
    <name evidence="1" type="ORF">CALVIDRAFT_568226</name>
</gene>
<name>A0A167HAK4_CALVF</name>
<dbReference type="STRING" id="1330018.A0A167HAK4"/>
<dbReference type="Proteomes" id="UP000076738">
    <property type="component" value="Unassembled WGS sequence"/>
</dbReference>
<dbReference type="GO" id="GO:0071007">
    <property type="term" value="C:U2-type catalytic step 2 spliceosome"/>
    <property type="evidence" value="ECO:0007669"/>
    <property type="project" value="TreeGrafter"/>
</dbReference>
<dbReference type="GO" id="GO:0005829">
    <property type="term" value="C:cytosol"/>
    <property type="evidence" value="ECO:0007669"/>
    <property type="project" value="TreeGrafter"/>
</dbReference>
<reference evidence="1 2" key="1">
    <citation type="journal article" date="2016" name="Mol. Biol. Evol.">
        <title>Comparative Genomics of Early-Diverging Mushroom-Forming Fungi Provides Insights into the Origins of Lignocellulose Decay Capabilities.</title>
        <authorList>
            <person name="Nagy L.G."/>
            <person name="Riley R."/>
            <person name="Tritt A."/>
            <person name="Adam C."/>
            <person name="Daum C."/>
            <person name="Floudas D."/>
            <person name="Sun H."/>
            <person name="Yadav J.S."/>
            <person name="Pangilinan J."/>
            <person name="Larsson K.H."/>
            <person name="Matsuura K."/>
            <person name="Barry K."/>
            <person name="Labutti K."/>
            <person name="Kuo R."/>
            <person name="Ohm R.A."/>
            <person name="Bhattacharya S.S."/>
            <person name="Shirouzu T."/>
            <person name="Yoshinaga Y."/>
            <person name="Martin F.M."/>
            <person name="Grigoriev I.V."/>
            <person name="Hibbett D.S."/>
        </authorList>
    </citation>
    <scope>NUCLEOTIDE SEQUENCE [LARGE SCALE GENOMIC DNA]</scope>
    <source>
        <strain evidence="1 2">TUFC12733</strain>
    </source>
</reference>
<dbReference type="GO" id="GO:0003924">
    <property type="term" value="F:GTPase activity"/>
    <property type="evidence" value="ECO:0007669"/>
    <property type="project" value="TreeGrafter"/>
</dbReference>
<evidence type="ECO:0000313" key="2">
    <source>
        <dbReference type="Proteomes" id="UP000076738"/>
    </source>
</evidence>
<dbReference type="AlphaFoldDB" id="A0A167HAK4"/>
<protein>
    <submittedName>
        <fullName evidence="1">Uncharacterized protein</fullName>
    </submittedName>
</protein>
<dbReference type="PANTHER" id="PTHR42908:SF6">
    <property type="entry name" value="116 KDA U5 SMALL NUCLEAR RIBONUCLEOPROTEIN COMPONENT"/>
    <property type="match status" value="1"/>
</dbReference>
<dbReference type="Gene3D" id="3.30.70.240">
    <property type="match status" value="1"/>
</dbReference>
<proteinExistence type="predicted"/>
<sequence>MTQMTRLYETTDVQEFRGLGEGYPPENEKDRVMAIAKSLRLSEAGYVVPADEMPAENMVLMGGVENSIFKSTTIAMANEENKTICTSATHCRTSLIGHGRVTMRMTPKERGSVFQHNQRFYSPRAQHGGLGQTSREPMYQSGGQIVHAPALLLVVRPSLFLMATLHMMDPMYYLKVQAPAYCISEMYAVHVCQPGHVTQDILKARSPLYTVKALIPVIDVNEPEMDLQTVIQNRHSTSSCGRWNRRREQALGKDLMLKPRRQKELGDQIAVSKYLDDDFVLG</sequence>
<dbReference type="EMBL" id="KV417323">
    <property type="protein sequence ID" value="KZO91420.1"/>
    <property type="molecule type" value="Genomic_DNA"/>
</dbReference>
<organism evidence="1 2">
    <name type="scientific">Calocera viscosa (strain TUFC12733)</name>
    <dbReference type="NCBI Taxonomy" id="1330018"/>
    <lineage>
        <taxon>Eukaryota</taxon>
        <taxon>Fungi</taxon>
        <taxon>Dikarya</taxon>
        <taxon>Basidiomycota</taxon>
        <taxon>Agaricomycotina</taxon>
        <taxon>Dacrymycetes</taxon>
        <taxon>Dacrymycetales</taxon>
        <taxon>Dacrymycetaceae</taxon>
        <taxon>Calocera</taxon>
    </lineage>
</organism>
<accession>A0A167HAK4</accession>
<dbReference type="GO" id="GO:0000398">
    <property type="term" value="P:mRNA splicing, via spliceosome"/>
    <property type="evidence" value="ECO:0007669"/>
    <property type="project" value="TreeGrafter"/>
</dbReference>
<dbReference type="PANTHER" id="PTHR42908">
    <property type="entry name" value="TRANSLATION ELONGATION FACTOR-RELATED"/>
    <property type="match status" value="1"/>
</dbReference>
<dbReference type="Gene3D" id="2.40.30.10">
    <property type="entry name" value="Translation factors"/>
    <property type="match status" value="1"/>
</dbReference>